<dbReference type="PANTHER" id="PTHR43969:SF8">
    <property type="entry name" value="GLUTATHIONE S TRANSFERASE E13, ISOFORM A-RELATED"/>
    <property type="match status" value="1"/>
</dbReference>
<dbReference type="PANTHER" id="PTHR43969">
    <property type="entry name" value="GLUTATHIONE S TRANSFERASE D10, ISOFORM A-RELATED"/>
    <property type="match status" value="1"/>
</dbReference>
<keyword evidence="3" id="KW-1185">Reference proteome</keyword>
<dbReference type="GeneID" id="108557334"/>
<dbReference type="RefSeq" id="XP_017769305.1">
    <property type="nucleotide sequence ID" value="XM_017913816.1"/>
</dbReference>
<dbReference type="SUPFAM" id="SSF47616">
    <property type="entry name" value="GST C-terminal domain-like"/>
    <property type="match status" value="2"/>
</dbReference>
<dbReference type="Pfam" id="PF00043">
    <property type="entry name" value="GST_C"/>
    <property type="match status" value="2"/>
</dbReference>
<dbReference type="InterPro" id="IPR010987">
    <property type="entry name" value="Glutathione-S-Trfase_C-like"/>
</dbReference>
<dbReference type="Pfam" id="PF13417">
    <property type="entry name" value="GST_N_3"/>
    <property type="match status" value="2"/>
</dbReference>
<organism evidence="3 4">
    <name type="scientific">Nicrophorus vespilloides</name>
    <name type="common">Boreal carrion beetle</name>
    <dbReference type="NCBI Taxonomy" id="110193"/>
    <lineage>
        <taxon>Eukaryota</taxon>
        <taxon>Metazoa</taxon>
        <taxon>Ecdysozoa</taxon>
        <taxon>Arthropoda</taxon>
        <taxon>Hexapoda</taxon>
        <taxon>Insecta</taxon>
        <taxon>Pterygota</taxon>
        <taxon>Neoptera</taxon>
        <taxon>Endopterygota</taxon>
        <taxon>Coleoptera</taxon>
        <taxon>Polyphaga</taxon>
        <taxon>Staphyliniformia</taxon>
        <taxon>Silphidae</taxon>
        <taxon>Nicrophorinae</taxon>
        <taxon>Nicrophorus</taxon>
    </lineage>
</organism>
<proteinExistence type="predicted"/>
<feature type="domain" description="GST N-terminal" evidence="1">
    <location>
        <begin position="1"/>
        <end position="82"/>
    </location>
</feature>
<evidence type="ECO:0000259" key="1">
    <source>
        <dbReference type="PROSITE" id="PS50404"/>
    </source>
</evidence>
<dbReference type="InterPro" id="IPR036249">
    <property type="entry name" value="Thioredoxin-like_sf"/>
</dbReference>
<dbReference type="Proteomes" id="UP000695000">
    <property type="component" value="Unplaced"/>
</dbReference>
<dbReference type="CDD" id="cd03177">
    <property type="entry name" value="GST_C_Delta_Epsilon"/>
    <property type="match status" value="2"/>
</dbReference>
<sequence>MAPILYGIDISPPTRSVLLALKALDINYEYKQIDFYKGEHRTPEFLKLNPQHTIPTLVDDDAVIWDSHAIIAYLVEKYGKDGSLYPKDLVKRAQIDQRLHFDSGNIFPLVRRIVLGIKAHQKIIPECLDLAKEQYDFCEKFLEGNDWMCGSTMTIADISLFPTITSLAKLAPYDASSLVNLTNWIKRCETLPFAAVNKKGLDDIDVQLVRKLSSNKKLIIIDFSEASEMAPKLYGFDASPPTRAVLLTVKALGISIDYHKIDYMGNEHKSPEFIKMNPQHTLPTLTDEGSVIWDSHAIMVYLVEKYGKDDALYPKDHVQKAVINQRLHFDSGCVFATIRRAMMDMRKSKTVHPDTIELADVQYQFLDTFLDGIEWAAGNALTIADLSLISSITTLIKIVPHNPSYKNLVSWIERCEKLPFMDINRTGLHDVDAILTKICT</sequence>
<feature type="domain" description="GST C-terminal" evidence="2">
    <location>
        <begin position="316"/>
        <end position="433"/>
    </location>
</feature>
<dbReference type="SUPFAM" id="SSF52833">
    <property type="entry name" value="Thioredoxin-like"/>
    <property type="match status" value="2"/>
</dbReference>
<evidence type="ECO:0000313" key="4">
    <source>
        <dbReference type="RefSeq" id="XP_017769305.1"/>
    </source>
</evidence>
<evidence type="ECO:0000313" key="3">
    <source>
        <dbReference type="Proteomes" id="UP000695000"/>
    </source>
</evidence>
<dbReference type="SFLD" id="SFLDS00019">
    <property type="entry name" value="Glutathione_Transferase_(cytos"/>
    <property type="match status" value="2"/>
</dbReference>
<dbReference type="PROSITE" id="PS50404">
    <property type="entry name" value="GST_NTER"/>
    <property type="match status" value="2"/>
</dbReference>
<reference evidence="4" key="1">
    <citation type="submission" date="2025-08" db="UniProtKB">
        <authorList>
            <consortium name="RefSeq"/>
        </authorList>
    </citation>
    <scope>IDENTIFICATION</scope>
    <source>
        <tissue evidence="4">Whole Larva</tissue>
    </source>
</reference>
<feature type="domain" description="GST N-terminal" evidence="1">
    <location>
        <begin position="229"/>
        <end position="310"/>
    </location>
</feature>
<feature type="domain" description="GST C-terminal" evidence="2">
    <location>
        <begin position="88"/>
        <end position="212"/>
    </location>
</feature>
<accession>A0ABM1M405</accession>
<dbReference type="Gene3D" id="3.40.30.10">
    <property type="entry name" value="Glutaredoxin"/>
    <property type="match status" value="2"/>
</dbReference>
<dbReference type="InterPro" id="IPR040079">
    <property type="entry name" value="Glutathione_S-Trfase"/>
</dbReference>
<dbReference type="CDD" id="cd03045">
    <property type="entry name" value="GST_N_Delta_Epsilon"/>
    <property type="match status" value="2"/>
</dbReference>
<dbReference type="InterPro" id="IPR004045">
    <property type="entry name" value="Glutathione_S-Trfase_N"/>
</dbReference>
<dbReference type="SFLD" id="SFLDG01153">
    <property type="entry name" value="Main.4:_Theta-like"/>
    <property type="match status" value="2"/>
</dbReference>
<dbReference type="InterPro" id="IPR004046">
    <property type="entry name" value="GST_C"/>
</dbReference>
<dbReference type="InterPro" id="IPR036282">
    <property type="entry name" value="Glutathione-S-Trfase_C_sf"/>
</dbReference>
<dbReference type="SFLD" id="SFLDG00358">
    <property type="entry name" value="Main_(cytGST)"/>
    <property type="match status" value="2"/>
</dbReference>
<dbReference type="Gene3D" id="1.20.1050.10">
    <property type="match status" value="2"/>
</dbReference>
<evidence type="ECO:0000259" key="2">
    <source>
        <dbReference type="PROSITE" id="PS50405"/>
    </source>
</evidence>
<protein>
    <submittedName>
        <fullName evidence="4">Uncharacterized protein LOC108557334</fullName>
    </submittedName>
</protein>
<gene>
    <name evidence="4" type="primary">LOC108557334</name>
</gene>
<dbReference type="PROSITE" id="PS50405">
    <property type="entry name" value="GST_CTER"/>
    <property type="match status" value="2"/>
</dbReference>
<name>A0ABM1M405_NICVS</name>